<dbReference type="EMBL" id="CM042054">
    <property type="protein sequence ID" value="KAI3706883.1"/>
    <property type="molecule type" value="Genomic_DNA"/>
</dbReference>
<name>A0ACB9AAS4_ARCLA</name>
<organism evidence="1 2">
    <name type="scientific">Arctium lappa</name>
    <name type="common">Greater burdock</name>
    <name type="synonym">Lappa major</name>
    <dbReference type="NCBI Taxonomy" id="4217"/>
    <lineage>
        <taxon>Eukaryota</taxon>
        <taxon>Viridiplantae</taxon>
        <taxon>Streptophyta</taxon>
        <taxon>Embryophyta</taxon>
        <taxon>Tracheophyta</taxon>
        <taxon>Spermatophyta</taxon>
        <taxon>Magnoliopsida</taxon>
        <taxon>eudicotyledons</taxon>
        <taxon>Gunneridae</taxon>
        <taxon>Pentapetalae</taxon>
        <taxon>asterids</taxon>
        <taxon>campanulids</taxon>
        <taxon>Asterales</taxon>
        <taxon>Asteraceae</taxon>
        <taxon>Carduoideae</taxon>
        <taxon>Cardueae</taxon>
        <taxon>Arctiinae</taxon>
        <taxon>Arctium</taxon>
    </lineage>
</organism>
<accession>A0ACB9AAS4</accession>
<dbReference type="Proteomes" id="UP001055879">
    <property type="component" value="Linkage Group LG08"/>
</dbReference>
<sequence length="101" mass="11192">MKIAFITLVAMVVFLAILEANTSRPTLEESTVFSLRHYSLDKTDTLLLDAKEATSTMNEKGDSTTGVTDDQSDGEEKDSSTNSHHYFPCAKQSDYSNQIHT</sequence>
<comment type="caution">
    <text evidence="1">The sequence shown here is derived from an EMBL/GenBank/DDBJ whole genome shotgun (WGS) entry which is preliminary data.</text>
</comment>
<keyword evidence="2" id="KW-1185">Reference proteome</keyword>
<evidence type="ECO:0000313" key="2">
    <source>
        <dbReference type="Proteomes" id="UP001055879"/>
    </source>
</evidence>
<reference evidence="1 2" key="2">
    <citation type="journal article" date="2022" name="Mol. Ecol. Resour.">
        <title>The genomes of chicory, endive, great burdock and yacon provide insights into Asteraceae paleo-polyploidization history and plant inulin production.</title>
        <authorList>
            <person name="Fan W."/>
            <person name="Wang S."/>
            <person name="Wang H."/>
            <person name="Wang A."/>
            <person name="Jiang F."/>
            <person name="Liu H."/>
            <person name="Zhao H."/>
            <person name="Xu D."/>
            <person name="Zhang Y."/>
        </authorList>
    </citation>
    <scope>NUCLEOTIDE SEQUENCE [LARGE SCALE GENOMIC DNA]</scope>
    <source>
        <strain evidence="2">cv. Niubang</strain>
    </source>
</reference>
<reference evidence="2" key="1">
    <citation type="journal article" date="2022" name="Mol. Ecol. Resour.">
        <title>The genomes of chicory, endive, great burdock and yacon provide insights into Asteraceae palaeo-polyploidization history and plant inulin production.</title>
        <authorList>
            <person name="Fan W."/>
            <person name="Wang S."/>
            <person name="Wang H."/>
            <person name="Wang A."/>
            <person name="Jiang F."/>
            <person name="Liu H."/>
            <person name="Zhao H."/>
            <person name="Xu D."/>
            <person name="Zhang Y."/>
        </authorList>
    </citation>
    <scope>NUCLEOTIDE SEQUENCE [LARGE SCALE GENOMIC DNA]</scope>
    <source>
        <strain evidence="2">cv. Niubang</strain>
    </source>
</reference>
<protein>
    <submittedName>
        <fullName evidence="1">Uncharacterized protein</fullName>
    </submittedName>
</protein>
<evidence type="ECO:0000313" key="1">
    <source>
        <dbReference type="EMBL" id="KAI3706883.1"/>
    </source>
</evidence>
<gene>
    <name evidence="1" type="ORF">L6452_24930</name>
</gene>
<proteinExistence type="predicted"/>